<protein>
    <submittedName>
        <fullName evidence="1">Uncharacterized protein</fullName>
    </submittedName>
</protein>
<evidence type="ECO:0000313" key="1">
    <source>
        <dbReference type="EMBL" id="MCI71650.1"/>
    </source>
</evidence>
<evidence type="ECO:0000313" key="2">
    <source>
        <dbReference type="Proteomes" id="UP000265520"/>
    </source>
</evidence>
<reference evidence="1 2" key="1">
    <citation type="journal article" date="2018" name="Front. Plant Sci.">
        <title>Red Clover (Trifolium pratense) and Zigzag Clover (T. medium) - A Picture of Genomic Similarities and Differences.</title>
        <authorList>
            <person name="Dluhosova J."/>
            <person name="Istvanek J."/>
            <person name="Nedelnik J."/>
            <person name="Repkova J."/>
        </authorList>
    </citation>
    <scope>NUCLEOTIDE SEQUENCE [LARGE SCALE GENOMIC DNA]</scope>
    <source>
        <strain evidence="2">cv. 10/8</strain>
        <tissue evidence="1">Leaf</tissue>
    </source>
</reference>
<comment type="caution">
    <text evidence="1">The sequence shown here is derived from an EMBL/GenBank/DDBJ whole genome shotgun (WGS) entry which is preliminary data.</text>
</comment>
<proteinExistence type="predicted"/>
<feature type="non-terminal residue" evidence="1">
    <location>
        <position position="25"/>
    </location>
</feature>
<dbReference type="Proteomes" id="UP000265520">
    <property type="component" value="Unassembled WGS sequence"/>
</dbReference>
<keyword evidence="2" id="KW-1185">Reference proteome</keyword>
<sequence>MPLTFAKKRNVGELTTNETMELVLA</sequence>
<dbReference type="EMBL" id="LXQA010800709">
    <property type="protein sequence ID" value="MCI71650.1"/>
    <property type="molecule type" value="Genomic_DNA"/>
</dbReference>
<dbReference type="AlphaFoldDB" id="A0A392UGR2"/>
<organism evidence="1 2">
    <name type="scientific">Trifolium medium</name>
    <dbReference type="NCBI Taxonomy" id="97028"/>
    <lineage>
        <taxon>Eukaryota</taxon>
        <taxon>Viridiplantae</taxon>
        <taxon>Streptophyta</taxon>
        <taxon>Embryophyta</taxon>
        <taxon>Tracheophyta</taxon>
        <taxon>Spermatophyta</taxon>
        <taxon>Magnoliopsida</taxon>
        <taxon>eudicotyledons</taxon>
        <taxon>Gunneridae</taxon>
        <taxon>Pentapetalae</taxon>
        <taxon>rosids</taxon>
        <taxon>fabids</taxon>
        <taxon>Fabales</taxon>
        <taxon>Fabaceae</taxon>
        <taxon>Papilionoideae</taxon>
        <taxon>50 kb inversion clade</taxon>
        <taxon>NPAAA clade</taxon>
        <taxon>Hologalegina</taxon>
        <taxon>IRL clade</taxon>
        <taxon>Trifolieae</taxon>
        <taxon>Trifolium</taxon>
    </lineage>
</organism>
<name>A0A392UGR2_9FABA</name>
<accession>A0A392UGR2</accession>